<keyword evidence="2" id="KW-0378">Hydrolase</keyword>
<evidence type="ECO:0000313" key="13">
    <source>
        <dbReference type="Proteomes" id="UP001107558"/>
    </source>
</evidence>
<feature type="signal peptide" evidence="10">
    <location>
        <begin position="1"/>
        <end position="18"/>
    </location>
</feature>
<dbReference type="InterPro" id="IPR012341">
    <property type="entry name" value="6hp_glycosidase-like_sf"/>
</dbReference>
<comment type="caution">
    <text evidence="12">The sequence shown here is derived from an EMBL/GenBank/DDBJ whole genome shotgun (WGS) entry which is preliminary data.</text>
</comment>
<evidence type="ECO:0000256" key="10">
    <source>
        <dbReference type="SAM" id="SignalP"/>
    </source>
</evidence>
<gene>
    <name evidence="12" type="ORF">PVAND_013691</name>
</gene>
<comment type="function">
    <text evidence="5">Catalyzes the hydrolysis of glucose from the disaccharide unit linked to hydroxylysine residues of collagen and collagen-like proteins.</text>
</comment>
<proteinExistence type="inferred from homology"/>
<evidence type="ECO:0000256" key="1">
    <source>
        <dbReference type="ARBA" id="ARBA00006768"/>
    </source>
</evidence>
<comment type="catalytic activity">
    <reaction evidence="4">
        <text>(5R)-5-O-[alpha-D-glucosyl-(1-&gt;2)-beta-D-galactosyl]-5-hydroxy-L-lysyl-[collagen] + H2O = (5R)-5-O-(beta-D-galactosyl)-5-hydroxy-L-lysyl-[collagen] + D-glucose</text>
        <dbReference type="Rhea" id="RHEA:11068"/>
        <dbReference type="Rhea" id="RHEA-COMP:12753"/>
        <dbReference type="Rhea" id="RHEA-COMP:12754"/>
        <dbReference type="ChEBI" id="CHEBI:4167"/>
        <dbReference type="ChEBI" id="CHEBI:15377"/>
        <dbReference type="ChEBI" id="CHEBI:133443"/>
        <dbReference type="ChEBI" id="CHEBI:133452"/>
        <dbReference type="EC" id="3.2.1.107"/>
    </reaction>
</comment>
<keyword evidence="10" id="KW-0732">Signal</keyword>
<dbReference type="Proteomes" id="UP001107558">
    <property type="component" value="Chromosome 1"/>
</dbReference>
<evidence type="ECO:0000256" key="5">
    <source>
        <dbReference type="ARBA" id="ARBA00053339"/>
    </source>
</evidence>
<evidence type="ECO:0000256" key="2">
    <source>
        <dbReference type="ARBA" id="ARBA00022801"/>
    </source>
</evidence>
<evidence type="ECO:0000256" key="9">
    <source>
        <dbReference type="SAM" id="Phobius"/>
    </source>
</evidence>
<dbReference type="AlphaFoldDB" id="A0A9J6CQG6"/>
<evidence type="ECO:0000256" key="8">
    <source>
        <dbReference type="ARBA" id="ARBA00079982"/>
    </source>
</evidence>
<feature type="chain" id="PRO_5039929444" description="Protein-glucosylgalactosylhydroxylysine glucosidase" evidence="10">
    <location>
        <begin position="19"/>
        <end position="756"/>
    </location>
</feature>
<protein>
    <recommendedName>
        <fullName evidence="7">Protein-glucosylgalactosylhydroxylysine glucosidase</fullName>
        <ecNumber evidence="6">3.2.1.107</ecNumber>
    </recommendedName>
    <alternativeName>
        <fullName evidence="8">Acid trehalase-like protein 1</fullName>
    </alternativeName>
</protein>
<sequence length="756" mass="86323">MMKVKFFILLLVVFFARADEDILESTSLPEYSDLPTLSNGHVGYVIYSDAILMNGVYNGERGQSHRARIPNWSNVVTNLSCDDDCLYRLHLKQGYFEAIYNKNGYKLTQHMYPHRYYNRAIINRFVLERTNGSSSYSINLRVDPLNETSIDLDLKYTKYDRAEGIDFTTRCYQTNVKENSTYQSAFKPVCIAHTDAPISLTISTTQGTAEYTHITVVGPTETEIRKELIDILQKEISYQSLFTKHASQWENDMNKYGISVENNTEVNQVIRSSLFYLISNLPSSSTNQKNGIFYGLSPSGIGKGGILYAEYQGHSFWDTEMWMYPPILMFNPKWSEELLYYRYHVRNAAADNALYTGYKGYRFPWESAYTGWEVTPDCCPEVVEYQHHIISDIAFAFRSHLAATRDLTWWKKYGCDIAWNTAKFWESRVKFNETTKFYDIRNVMGPDEDHHDIDNNVYTNVNAAINLYFGDFAGCACREVLGISSENEYKNFSMIAKSLTLLYDKEADFHPQFEGYNGEEIKQADVVLLGYPLQFPMNAETKRNDLLYYDNKTRSTGPAMTWGVHTIGFLDIKDETLAAKFFERSYTVYTHKPFNVWSENQPGTPGAGNFITGAGGFLQSVINGYAGIRLHFDYLSITNFYTPVNSSALVLNGITYLYNRFSIRIENGRASIEFLEVSNEHPIKVTLKPTNAVYDPNVGTKILFTNDQEIIMEPKTDVFESCVLKETKLGIEAGAGILNVGLTLIASLILLINFVN</sequence>
<comment type="similarity">
    <text evidence="1">Belongs to the glycosyl hydrolase 65 family.</text>
</comment>
<keyword evidence="3" id="KW-0326">Glycosidase</keyword>
<evidence type="ECO:0000256" key="6">
    <source>
        <dbReference type="ARBA" id="ARBA00066430"/>
    </source>
</evidence>
<dbReference type="PANTHER" id="PTHR11051:SF8">
    <property type="entry name" value="PROTEIN-GLUCOSYLGALACTOSYLHYDROXYLYSINE GLUCOSIDASE"/>
    <property type="match status" value="1"/>
</dbReference>
<dbReference type="EMBL" id="JADBJN010000001">
    <property type="protein sequence ID" value="KAG5684457.1"/>
    <property type="molecule type" value="Genomic_DNA"/>
</dbReference>
<dbReference type="PANTHER" id="PTHR11051">
    <property type="entry name" value="GLYCOSYL HYDROLASE-RELATED"/>
    <property type="match status" value="1"/>
</dbReference>
<dbReference type="EC" id="3.2.1.107" evidence="6"/>
<organism evidence="12 13">
    <name type="scientific">Polypedilum vanderplanki</name>
    <name type="common">Sleeping chironomid midge</name>
    <dbReference type="NCBI Taxonomy" id="319348"/>
    <lineage>
        <taxon>Eukaryota</taxon>
        <taxon>Metazoa</taxon>
        <taxon>Ecdysozoa</taxon>
        <taxon>Arthropoda</taxon>
        <taxon>Hexapoda</taxon>
        <taxon>Insecta</taxon>
        <taxon>Pterygota</taxon>
        <taxon>Neoptera</taxon>
        <taxon>Endopterygota</taxon>
        <taxon>Diptera</taxon>
        <taxon>Nematocera</taxon>
        <taxon>Chironomoidea</taxon>
        <taxon>Chironomidae</taxon>
        <taxon>Chironominae</taxon>
        <taxon>Polypedilum</taxon>
        <taxon>Polypedilum</taxon>
    </lineage>
</organism>
<keyword evidence="9" id="KW-0472">Membrane</keyword>
<keyword evidence="13" id="KW-1185">Reference proteome</keyword>
<evidence type="ECO:0000313" key="12">
    <source>
        <dbReference type="EMBL" id="KAG5684457.1"/>
    </source>
</evidence>
<keyword evidence="9" id="KW-1133">Transmembrane helix</keyword>
<dbReference type="Gene3D" id="1.50.10.10">
    <property type="match status" value="1"/>
</dbReference>
<evidence type="ECO:0000256" key="3">
    <source>
        <dbReference type="ARBA" id="ARBA00023295"/>
    </source>
</evidence>
<dbReference type="OrthoDB" id="200349at2759"/>
<dbReference type="GO" id="GO:0005975">
    <property type="term" value="P:carbohydrate metabolic process"/>
    <property type="evidence" value="ECO:0007669"/>
    <property type="project" value="InterPro"/>
</dbReference>
<reference evidence="12" key="1">
    <citation type="submission" date="2021-03" db="EMBL/GenBank/DDBJ databases">
        <title>Chromosome level genome of the anhydrobiotic midge Polypedilum vanderplanki.</title>
        <authorList>
            <person name="Yoshida Y."/>
            <person name="Kikawada T."/>
            <person name="Gusev O."/>
        </authorList>
    </citation>
    <scope>NUCLEOTIDE SEQUENCE</scope>
    <source>
        <strain evidence="12">NIAS01</strain>
        <tissue evidence="12">Whole body or cell culture</tissue>
    </source>
</reference>
<evidence type="ECO:0000256" key="4">
    <source>
        <dbReference type="ARBA" id="ARBA00051415"/>
    </source>
</evidence>
<dbReference type="SUPFAM" id="SSF48208">
    <property type="entry name" value="Six-hairpin glycosidases"/>
    <property type="match status" value="1"/>
</dbReference>
<dbReference type="InterPro" id="IPR008928">
    <property type="entry name" value="6-hairpin_glycosidase_sf"/>
</dbReference>
<evidence type="ECO:0000259" key="11">
    <source>
        <dbReference type="Pfam" id="PF03632"/>
    </source>
</evidence>
<accession>A0A9J6CQG6</accession>
<dbReference type="FunFam" id="1.50.10.10:FF:000023">
    <property type="entry name" value="Protein-glucosylgalactosylhydroxylysine glucosidase"/>
    <property type="match status" value="1"/>
</dbReference>
<feature type="domain" description="Glycoside hydrolase family 65 central catalytic" evidence="11">
    <location>
        <begin position="301"/>
        <end position="517"/>
    </location>
</feature>
<feature type="transmembrane region" description="Helical" evidence="9">
    <location>
        <begin position="733"/>
        <end position="755"/>
    </location>
</feature>
<dbReference type="GO" id="GO:0047402">
    <property type="term" value="F:protein-glucosylgalactosylhydroxylysine glucosidase activity"/>
    <property type="evidence" value="ECO:0007669"/>
    <property type="project" value="UniProtKB-EC"/>
</dbReference>
<evidence type="ECO:0000256" key="7">
    <source>
        <dbReference type="ARBA" id="ARBA00071505"/>
    </source>
</evidence>
<dbReference type="InterPro" id="IPR005195">
    <property type="entry name" value="Glyco_hydro_65_M"/>
</dbReference>
<name>A0A9J6CQG6_POLVA</name>
<keyword evidence="9" id="KW-0812">Transmembrane</keyword>
<dbReference type="Pfam" id="PF03632">
    <property type="entry name" value="Glyco_hydro_65m"/>
    <property type="match status" value="1"/>
</dbReference>